<sequence length="170" mass="16712">MSAPTSGQADAVTTRPDPAPHLLLGLMAGFALLLPTYAGIRVTSAGGLWLTLLLGLVLAAGLAALAQALVADGAVTVGLTAATYLPIALAILFVVTRAGVPQDDAALALLVALPTAPLAAAAGTVLCVRVPPRTSLVVAVLLPLVSLVLVPAVGDAVDASRAGAHTATHP</sequence>
<feature type="transmembrane region" description="Helical" evidence="1">
    <location>
        <begin position="21"/>
        <end position="40"/>
    </location>
</feature>
<feature type="transmembrane region" description="Helical" evidence="1">
    <location>
        <begin position="107"/>
        <end position="128"/>
    </location>
</feature>
<reference evidence="2 3" key="1">
    <citation type="journal article" date="2019" name="Int. J. Syst. Evol. Microbiol.">
        <title>The Global Catalogue of Microorganisms (GCM) 10K type strain sequencing project: providing services to taxonomists for standard genome sequencing and annotation.</title>
        <authorList>
            <consortium name="The Broad Institute Genomics Platform"/>
            <consortium name="The Broad Institute Genome Sequencing Center for Infectious Disease"/>
            <person name="Wu L."/>
            <person name="Ma J."/>
        </authorList>
    </citation>
    <scope>NUCLEOTIDE SEQUENCE [LARGE SCALE GENOMIC DNA]</scope>
    <source>
        <strain evidence="2 3">JCM 14942</strain>
    </source>
</reference>
<feature type="transmembrane region" description="Helical" evidence="1">
    <location>
        <begin position="73"/>
        <end position="95"/>
    </location>
</feature>
<organism evidence="2 3">
    <name type="scientific">Nocardioides humi</name>
    <dbReference type="NCBI Taxonomy" id="449461"/>
    <lineage>
        <taxon>Bacteria</taxon>
        <taxon>Bacillati</taxon>
        <taxon>Actinomycetota</taxon>
        <taxon>Actinomycetes</taxon>
        <taxon>Propionibacteriales</taxon>
        <taxon>Nocardioidaceae</taxon>
        <taxon>Nocardioides</taxon>
    </lineage>
</organism>
<evidence type="ECO:0000313" key="3">
    <source>
        <dbReference type="Proteomes" id="UP001500842"/>
    </source>
</evidence>
<evidence type="ECO:0000256" key="1">
    <source>
        <dbReference type="SAM" id="Phobius"/>
    </source>
</evidence>
<name>A0ABN1ZZA1_9ACTN</name>
<comment type="caution">
    <text evidence="2">The sequence shown here is derived from an EMBL/GenBank/DDBJ whole genome shotgun (WGS) entry which is preliminary data.</text>
</comment>
<protein>
    <submittedName>
        <fullName evidence="2">Uncharacterized protein</fullName>
    </submittedName>
</protein>
<keyword evidence="3" id="KW-1185">Reference proteome</keyword>
<accession>A0ABN1ZZA1</accession>
<feature type="transmembrane region" description="Helical" evidence="1">
    <location>
        <begin position="46"/>
        <end position="66"/>
    </location>
</feature>
<evidence type="ECO:0000313" key="2">
    <source>
        <dbReference type="EMBL" id="GAA1508005.1"/>
    </source>
</evidence>
<proteinExistence type="predicted"/>
<dbReference type="Proteomes" id="UP001500842">
    <property type="component" value="Unassembled WGS sequence"/>
</dbReference>
<feature type="transmembrane region" description="Helical" evidence="1">
    <location>
        <begin position="135"/>
        <end position="154"/>
    </location>
</feature>
<gene>
    <name evidence="2" type="ORF">GCM10009788_10140</name>
</gene>
<keyword evidence="1" id="KW-0812">Transmembrane</keyword>
<keyword evidence="1" id="KW-0472">Membrane</keyword>
<keyword evidence="1" id="KW-1133">Transmembrane helix</keyword>
<dbReference type="EMBL" id="BAAAOR010000007">
    <property type="protein sequence ID" value="GAA1508005.1"/>
    <property type="molecule type" value="Genomic_DNA"/>
</dbReference>